<dbReference type="Proteomes" id="UP000828941">
    <property type="component" value="Chromosome 10"/>
</dbReference>
<evidence type="ECO:0000313" key="1">
    <source>
        <dbReference type="EMBL" id="KAI4317804.1"/>
    </source>
</evidence>
<keyword evidence="2" id="KW-1185">Reference proteome</keyword>
<evidence type="ECO:0000313" key="2">
    <source>
        <dbReference type="Proteomes" id="UP000828941"/>
    </source>
</evidence>
<name>A0ACB9M0X1_BAUVA</name>
<organism evidence="1 2">
    <name type="scientific">Bauhinia variegata</name>
    <name type="common">Purple orchid tree</name>
    <name type="synonym">Phanera variegata</name>
    <dbReference type="NCBI Taxonomy" id="167791"/>
    <lineage>
        <taxon>Eukaryota</taxon>
        <taxon>Viridiplantae</taxon>
        <taxon>Streptophyta</taxon>
        <taxon>Embryophyta</taxon>
        <taxon>Tracheophyta</taxon>
        <taxon>Spermatophyta</taxon>
        <taxon>Magnoliopsida</taxon>
        <taxon>eudicotyledons</taxon>
        <taxon>Gunneridae</taxon>
        <taxon>Pentapetalae</taxon>
        <taxon>rosids</taxon>
        <taxon>fabids</taxon>
        <taxon>Fabales</taxon>
        <taxon>Fabaceae</taxon>
        <taxon>Cercidoideae</taxon>
        <taxon>Cercideae</taxon>
        <taxon>Bauhiniinae</taxon>
        <taxon>Bauhinia</taxon>
    </lineage>
</organism>
<protein>
    <submittedName>
        <fullName evidence="1">Uncharacterized protein</fullName>
    </submittedName>
</protein>
<sequence>MAMKLLFFFLFALWSCRAKPIHPHPLDPLTPSEFNLVQTILQKSYPSSIKNLTLQYIGLDEPDKPLILSWLSSSKSKSKPPPRRAFVVARDHVHKQSLEITVELSTYSIVSSKIYTGHGYPLLSLEEQTVVSLLPFSYEPFIESVKKRGLNISEVACTTFSVGWFGEVKTKRVLNLLCYYMKGTANLYMRPLEGVTIVVDLDEVRIVKYVDRFIVAMPKAEGTEYRASKLKPPLGPKLKGITVTQPDGPGFKIDGHTVSWANWAFHLGFDVRAGPIISLASIFDVQEQKYRRVLYQGFISELFVPYMDPTEEWYYKTFFDSGEFGFGQSASSLEPFTDCPANAAFLDAYYASSDGTPVKISNVFCIFEKYAGDVMWRHTETLIPGQVITEVRPDVSLVVRMVSTVGNYDYIIDWEFLPSGSIKLGVGLTGILEVKGATYTHTDQIKEDVYGTLLADYTIGVYHDHFLAYYLDLDIDGEANSFIKNNLETVKVKHHSSPRKSYWTVVSETAKTEADARIKLGLKASELVVVNSNKKTKPGNKVGYRLLPGSIIHPLLLNDDYPQIRGAFTNYNVWVTPYNKSEKWAGGLYADRSRGDDTLAVWSLRNRDIENKDIVLWYTMGFHHVPCQEDFPVMPTLRGGFELRPTNYFESNPVLKTKPPKNVYSPNCSSHP</sequence>
<comment type="caution">
    <text evidence="1">The sequence shown here is derived from an EMBL/GenBank/DDBJ whole genome shotgun (WGS) entry which is preliminary data.</text>
</comment>
<reference evidence="1 2" key="1">
    <citation type="journal article" date="2022" name="DNA Res.">
        <title>Chromosomal-level genome assembly of the orchid tree Bauhinia variegata (Leguminosae; Cercidoideae) supports the allotetraploid origin hypothesis of Bauhinia.</title>
        <authorList>
            <person name="Zhong Y."/>
            <person name="Chen Y."/>
            <person name="Zheng D."/>
            <person name="Pang J."/>
            <person name="Liu Y."/>
            <person name="Luo S."/>
            <person name="Meng S."/>
            <person name="Qian L."/>
            <person name="Wei D."/>
            <person name="Dai S."/>
            <person name="Zhou R."/>
        </authorList>
    </citation>
    <scope>NUCLEOTIDE SEQUENCE [LARGE SCALE GENOMIC DNA]</scope>
    <source>
        <strain evidence="1">BV-YZ2020</strain>
    </source>
</reference>
<proteinExistence type="predicted"/>
<gene>
    <name evidence="1" type="ORF">L6164_025644</name>
</gene>
<accession>A0ACB9M0X1</accession>
<dbReference type="EMBL" id="CM039435">
    <property type="protein sequence ID" value="KAI4317804.1"/>
    <property type="molecule type" value="Genomic_DNA"/>
</dbReference>